<feature type="compositionally biased region" description="Low complexity" evidence="1">
    <location>
        <begin position="340"/>
        <end position="351"/>
    </location>
</feature>
<evidence type="ECO:0000313" key="2">
    <source>
        <dbReference type="EMBL" id="CAA9490142.1"/>
    </source>
</evidence>
<organism evidence="2">
    <name type="scientific">uncultured Solirubrobacterales bacterium</name>
    <dbReference type="NCBI Taxonomy" id="768556"/>
    <lineage>
        <taxon>Bacteria</taxon>
        <taxon>Bacillati</taxon>
        <taxon>Actinomycetota</taxon>
        <taxon>Thermoleophilia</taxon>
        <taxon>Solirubrobacterales</taxon>
        <taxon>environmental samples</taxon>
    </lineage>
</organism>
<dbReference type="EMBL" id="CADCVU010000063">
    <property type="protein sequence ID" value="CAA9490142.1"/>
    <property type="molecule type" value="Genomic_DNA"/>
</dbReference>
<feature type="region of interest" description="Disordered" evidence="1">
    <location>
        <begin position="75"/>
        <end position="204"/>
    </location>
</feature>
<feature type="compositionally biased region" description="Low complexity" evidence="1">
    <location>
        <begin position="106"/>
        <end position="118"/>
    </location>
</feature>
<accession>A0A6J4SBW7</accession>
<protein>
    <submittedName>
        <fullName evidence="2">Uncharacterized protein</fullName>
    </submittedName>
</protein>
<name>A0A6J4SBW7_9ACTN</name>
<dbReference type="AlphaFoldDB" id="A0A6J4SBW7"/>
<feature type="non-terminal residue" evidence="2">
    <location>
        <position position="1"/>
    </location>
</feature>
<feature type="compositionally biased region" description="Basic and acidic residues" evidence="1">
    <location>
        <begin position="160"/>
        <end position="169"/>
    </location>
</feature>
<sequence length="360" mass="36845">VRAPRSVRSPCPRAPHRRGGRGRGTAACCAGIAGRPDLRATRRARRAGAAAGAGGRAASLLAARGRAAGACGVCGAGPRHRSDPRRGHPSAAATGGRTGGDGAGGARAPRPGGRVAGDQRGARRPLPRLARPCHAPGHPARGGRTLGRRLLLRAAAPPARQRDRCDRRRQQPCPRRPRRAPDRPGRRPLARVDPHARCRRMAGRGRAAAGLTGAVAGRRYALGRSGAAPLGARGLAQRGARRRSGAAAVGVRRRALALPVQQRPAAAGRQPRLGHGLPTPLAAARTGTGAGRAAGGRPGAWARVPARQAGGVQDRPRADVVAGGGHGTHEPDGRARRPAARPAGTRARPGAVRLLAGRRG</sequence>
<feature type="compositionally biased region" description="Gly residues" evidence="1">
    <location>
        <begin position="96"/>
        <end position="105"/>
    </location>
</feature>
<reference evidence="2" key="1">
    <citation type="submission" date="2020-02" db="EMBL/GenBank/DDBJ databases">
        <authorList>
            <person name="Meier V. D."/>
        </authorList>
    </citation>
    <scope>NUCLEOTIDE SEQUENCE</scope>
    <source>
        <strain evidence="2">AVDCRST_MAG45</strain>
    </source>
</reference>
<feature type="compositionally biased region" description="Basic and acidic residues" evidence="1">
    <location>
        <begin position="179"/>
        <end position="196"/>
    </location>
</feature>
<feature type="non-terminal residue" evidence="2">
    <location>
        <position position="360"/>
    </location>
</feature>
<proteinExistence type="predicted"/>
<feature type="region of interest" description="Disordered" evidence="1">
    <location>
        <begin position="1"/>
        <end position="26"/>
    </location>
</feature>
<feature type="region of interest" description="Disordered" evidence="1">
    <location>
        <begin position="307"/>
        <end position="360"/>
    </location>
</feature>
<evidence type="ECO:0000256" key="1">
    <source>
        <dbReference type="SAM" id="MobiDB-lite"/>
    </source>
</evidence>
<gene>
    <name evidence="2" type="ORF">AVDCRST_MAG45-697</name>
</gene>